<feature type="transmembrane region" description="Helical" evidence="1">
    <location>
        <begin position="65"/>
        <end position="84"/>
    </location>
</feature>
<dbReference type="STRING" id="1156985.SAMN04488118_102126"/>
<dbReference type="RefSeq" id="WP_090216086.1">
    <property type="nucleotide sequence ID" value="NZ_CANMPF010000001.1"/>
</dbReference>
<proteinExistence type="predicted"/>
<dbReference type="AlphaFoldDB" id="A0A1G5PUQ1"/>
<dbReference type="Proteomes" id="UP000198767">
    <property type="component" value="Unassembled WGS sequence"/>
</dbReference>
<reference evidence="2 3" key="1">
    <citation type="submission" date="2016-10" db="EMBL/GenBank/DDBJ databases">
        <authorList>
            <person name="de Groot N.N."/>
        </authorList>
    </citation>
    <scope>NUCLEOTIDE SEQUENCE [LARGE SCALE GENOMIC DNA]</scope>
    <source>
        <strain evidence="2 3">U95</strain>
    </source>
</reference>
<evidence type="ECO:0000313" key="3">
    <source>
        <dbReference type="Proteomes" id="UP000198767"/>
    </source>
</evidence>
<organism evidence="2 3">
    <name type="scientific">Epibacterium ulvae</name>
    <dbReference type="NCBI Taxonomy" id="1156985"/>
    <lineage>
        <taxon>Bacteria</taxon>
        <taxon>Pseudomonadati</taxon>
        <taxon>Pseudomonadota</taxon>
        <taxon>Alphaproteobacteria</taxon>
        <taxon>Rhodobacterales</taxon>
        <taxon>Roseobacteraceae</taxon>
        <taxon>Epibacterium</taxon>
    </lineage>
</organism>
<feature type="transmembrane region" description="Helical" evidence="1">
    <location>
        <begin position="23"/>
        <end position="45"/>
    </location>
</feature>
<dbReference type="EMBL" id="FMWG01000002">
    <property type="protein sequence ID" value="SCZ53365.1"/>
    <property type="molecule type" value="Genomic_DNA"/>
</dbReference>
<accession>A0A1G5PUQ1</accession>
<keyword evidence="1" id="KW-1133">Transmembrane helix</keyword>
<dbReference type="OrthoDB" id="7631418at2"/>
<evidence type="ECO:0000256" key="1">
    <source>
        <dbReference type="SAM" id="Phobius"/>
    </source>
</evidence>
<evidence type="ECO:0008006" key="4">
    <source>
        <dbReference type="Google" id="ProtNLM"/>
    </source>
</evidence>
<keyword evidence="3" id="KW-1185">Reference proteome</keyword>
<sequence length="188" mass="21446">MNTPAHLLVGAALFGRKQGKAPFAAALFGSLLPDLSLYVMVSWSLFVQGISPRVVFGELYFSEDWQQVFAIDNSIPLWLVLLGLALWSRKFWLVALTASALLHVGLDFFMHAGDGRPNFWPFSDWVFHSPVSYWDSRYYAGWLAPVTFAASTVSCAVLMPQRGWRMRGLILVLWFAELWTTWRMLTFF</sequence>
<keyword evidence="1" id="KW-0812">Transmembrane</keyword>
<gene>
    <name evidence="2" type="ORF">SAMN04488118_102126</name>
</gene>
<feature type="transmembrane region" description="Helical" evidence="1">
    <location>
        <begin position="91"/>
        <end position="112"/>
    </location>
</feature>
<name>A0A1G5PUQ1_9RHOB</name>
<feature type="transmembrane region" description="Helical" evidence="1">
    <location>
        <begin position="139"/>
        <end position="159"/>
    </location>
</feature>
<protein>
    <recommendedName>
        <fullName evidence="4">Cobalamin biosynthesis protein CobQ</fullName>
    </recommendedName>
</protein>
<keyword evidence="1" id="KW-0472">Membrane</keyword>
<evidence type="ECO:0000313" key="2">
    <source>
        <dbReference type="EMBL" id="SCZ53365.1"/>
    </source>
</evidence>